<dbReference type="PANTHER" id="PTHR46128:SF211">
    <property type="entry name" value="PENTACOTRIPEPTIDE-REPEAT REGION OF PRORP DOMAIN-CONTAINING PROTEIN"/>
    <property type="match status" value="1"/>
</dbReference>
<comment type="similarity">
    <text evidence="1">Belongs to the PPR family. P subfamily.</text>
</comment>
<evidence type="ECO:0000313" key="5">
    <source>
        <dbReference type="EMBL" id="VDD14241.1"/>
    </source>
</evidence>
<evidence type="ECO:0000256" key="1">
    <source>
        <dbReference type="ARBA" id="ARBA00007626"/>
    </source>
</evidence>
<dbReference type="InterPro" id="IPR050872">
    <property type="entry name" value="PPR_P_subfamily"/>
</dbReference>
<keyword evidence="4" id="KW-0472">Membrane</keyword>
<feature type="repeat" description="PPR" evidence="3">
    <location>
        <begin position="26"/>
        <end position="60"/>
    </location>
</feature>
<reference evidence="5" key="1">
    <citation type="submission" date="2018-11" db="EMBL/GenBank/DDBJ databases">
        <authorList>
            <consortium name="Genoscope - CEA"/>
            <person name="William W."/>
        </authorList>
    </citation>
    <scope>NUCLEOTIDE SEQUENCE</scope>
</reference>
<dbReference type="InterPro" id="IPR011990">
    <property type="entry name" value="TPR-like_helical_dom_sf"/>
</dbReference>
<evidence type="ECO:0008006" key="6">
    <source>
        <dbReference type="Google" id="ProtNLM"/>
    </source>
</evidence>
<dbReference type="EMBL" id="LR031873">
    <property type="protein sequence ID" value="VDD14241.1"/>
    <property type="molecule type" value="Genomic_DNA"/>
</dbReference>
<proteinExistence type="inferred from homology"/>
<accession>A0A3P6CV42</accession>
<evidence type="ECO:0000256" key="4">
    <source>
        <dbReference type="SAM" id="Phobius"/>
    </source>
</evidence>
<organism evidence="5">
    <name type="scientific">Brassica oleracea</name>
    <name type="common">Wild cabbage</name>
    <dbReference type="NCBI Taxonomy" id="3712"/>
    <lineage>
        <taxon>Eukaryota</taxon>
        <taxon>Viridiplantae</taxon>
        <taxon>Streptophyta</taxon>
        <taxon>Embryophyta</taxon>
        <taxon>Tracheophyta</taxon>
        <taxon>Spermatophyta</taxon>
        <taxon>Magnoliopsida</taxon>
        <taxon>eudicotyledons</taxon>
        <taxon>Gunneridae</taxon>
        <taxon>Pentapetalae</taxon>
        <taxon>rosids</taxon>
        <taxon>malvids</taxon>
        <taxon>Brassicales</taxon>
        <taxon>Brassicaceae</taxon>
        <taxon>Brassiceae</taxon>
        <taxon>Brassica</taxon>
    </lineage>
</organism>
<name>A0A3P6CV42_BRAOL</name>
<keyword evidence="2" id="KW-0677">Repeat</keyword>
<keyword evidence="4" id="KW-0812">Transmembrane</keyword>
<keyword evidence="4" id="KW-1133">Transmembrane helix</keyword>
<dbReference type="PANTHER" id="PTHR46128">
    <property type="entry name" value="MITOCHONDRIAL GROUP I INTRON SPLICING FACTOR CCM1"/>
    <property type="match status" value="1"/>
</dbReference>
<dbReference type="NCBIfam" id="TIGR00756">
    <property type="entry name" value="PPR"/>
    <property type="match status" value="1"/>
</dbReference>
<feature type="transmembrane region" description="Helical" evidence="4">
    <location>
        <begin position="15"/>
        <end position="32"/>
    </location>
</feature>
<sequence length="160" mass="18303">MSIYIFFFVENLDNLVGLVLILSFLYVFTYGSSISRLWKKSMVDEACKLYKAMIDYGLSPSEVTRVTLAYGYCTRNDLANAMMLLKPLDKRLWIRTFRTLLRKLCSEKKVGVAALFYQKLLEKDGSPDRVTLAAFTMVRSESGGKNNLVTDLRERESPAK</sequence>
<evidence type="ECO:0000256" key="3">
    <source>
        <dbReference type="PROSITE-ProRule" id="PRU00708"/>
    </source>
</evidence>
<dbReference type="Gene3D" id="1.25.40.10">
    <property type="entry name" value="Tetratricopeptide repeat domain"/>
    <property type="match status" value="1"/>
</dbReference>
<dbReference type="PROSITE" id="PS51375">
    <property type="entry name" value="PPR"/>
    <property type="match status" value="1"/>
</dbReference>
<gene>
    <name evidence="5" type="ORF">BOLC4T27551H</name>
</gene>
<evidence type="ECO:0000256" key="2">
    <source>
        <dbReference type="ARBA" id="ARBA00022737"/>
    </source>
</evidence>
<dbReference type="AlphaFoldDB" id="A0A3P6CV42"/>
<dbReference type="InterPro" id="IPR002885">
    <property type="entry name" value="PPR_rpt"/>
</dbReference>
<protein>
    <recommendedName>
        <fullName evidence="6">Pentacotripeptide-repeat region of PRORP domain-containing protein</fullName>
    </recommendedName>
</protein>